<comment type="caution">
    <text evidence="1">The sequence shown here is derived from an EMBL/GenBank/DDBJ whole genome shotgun (WGS) entry which is preliminary data.</text>
</comment>
<evidence type="ECO:0000313" key="1">
    <source>
        <dbReference type="EMBL" id="OIK22654.1"/>
    </source>
</evidence>
<dbReference type="AlphaFoldDB" id="A0AAP7N9V4"/>
<accession>A0AAP7N9V4</accession>
<organism evidence="1 2">
    <name type="scientific">Bacillus amyloliquefaciens</name>
    <name type="common">Bacillus velezensis</name>
    <dbReference type="NCBI Taxonomy" id="1390"/>
    <lineage>
        <taxon>Bacteria</taxon>
        <taxon>Bacillati</taxon>
        <taxon>Bacillota</taxon>
        <taxon>Bacilli</taxon>
        <taxon>Bacillales</taxon>
        <taxon>Bacillaceae</taxon>
        <taxon>Bacillus</taxon>
        <taxon>Bacillus amyloliquefaciens group</taxon>
    </lineage>
</organism>
<evidence type="ECO:0000313" key="2">
    <source>
        <dbReference type="Proteomes" id="UP000180036"/>
    </source>
</evidence>
<reference evidence="1 2" key="1">
    <citation type="submission" date="2016-10" db="EMBL/GenBank/DDBJ databases">
        <authorList>
            <person name="Marach S."/>
            <person name="Prathuangwong S."/>
            <person name="Takikawa Y."/>
            <person name="Dohra H."/>
        </authorList>
    </citation>
    <scope>NUCLEOTIDE SEQUENCE [LARGE SCALE GENOMIC DNA]</scope>
    <source>
        <strain evidence="1 2">K2</strain>
    </source>
</reference>
<sequence>MGNLLDSQRVWKGLTPKAKKRFFEIKDKGTLADGRIYDGEGNDVSDYVEVNVKTHGRANEGYRITRHMEGHDAENGGFTWVFYTTCQTFLDEYTGIKEPDIARLMYIATYVGFQNQQLTHDNGRKIDKTGLRNLLGLSANKFRDFYKRVTEADILNEKDNVIEISPLLFYRGKVRGKDAEISRIKLYRKTVRELYTNFGGRAAKKLSIIYMVLPFLNLKTNVVCFNPDETDTERLNKMHLDKLAALLGYRDSNKLRQTLESVKLDGKPVFWLPPDPKDRRKKMVIVNPNVVYGGPAKELDAIKVLFK</sequence>
<dbReference type="EMBL" id="MOEA01000001">
    <property type="protein sequence ID" value="OIK22654.1"/>
    <property type="molecule type" value="Genomic_DNA"/>
</dbReference>
<protein>
    <submittedName>
        <fullName evidence="1">Uncharacterized protein</fullName>
    </submittedName>
</protein>
<dbReference type="RefSeq" id="WP_071347028.1">
    <property type="nucleotide sequence ID" value="NZ_MOEA01000001.1"/>
</dbReference>
<gene>
    <name evidence="1" type="ORF">BKP66_03515</name>
</gene>
<name>A0AAP7N9V4_BACAM</name>
<dbReference type="Proteomes" id="UP000180036">
    <property type="component" value="Unassembled WGS sequence"/>
</dbReference>
<proteinExistence type="predicted"/>